<dbReference type="InterPro" id="IPR011990">
    <property type="entry name" value="TPR-like_helical_dom_sf"/>
</dbReference>
<dbReference type="RefSeq" id="WP_012828588.1">
    <property type="nucleotide sequence ID" value="NC_013440.1"/>
</dbReference>
<accession>D0LW57</accession>
<evidence type="ECO:0000256" key="5">
    <source>
        <dbReference type="PROSITE-ProRule" id="PRU00339"/>
    </source>
</evidence>
<dbReference type="SMART" id="SM00220">
    <property type="entry name" value="S_TKc"/>
    <property type="match status" value="1"/>
</dbReference>
<dbReference type="eggNOG" id="COG0515">
    <property type="taxonomic scope" value="Bacteria"/>
</dbReference>
<evidence type="ECO:0000256" key="7">
    <source>
        <dbReference type="SAM" id="MobiDB-lite"/>
    </source>
</evidence>
<dbReference type="PROSITE" id="PS00108">
    <property type="entry name" value="PROTEIN_KINASE_ST"/>
    <property type="match status" value="1"/>
</dbReference>
<evidence type="ECO:0000256" key="1">
    <source>
        <dbReference type="ARBA" id="ARBA00022679"/>
    </source>
</evidence>
<dbReference type="GO" id="GO:0005524">
    <property type="term" value="F:ATP binding"/>
    <property type="evidence" value="ECO:0007669"/>
    <property type="project" value="UniProtKB-UniRule"/>
</dbReference>
<feature type="binding site" evidence="6">
    <location>
        <position position="77"/>
    </location>
    <ligand>
        <name>ATP</name>
        <dbReference type="ChEBI" id="CHEBI:30616"/>
    </ligand>
</feature>
<dbReference type="KEGG" id="hoh:Hoch_3487"/>
<dbReference type="Pfam" id="PF13191">
    <property type="entry name" value="AAA_16"/>
    <property type="match status" value="1"/>
</dbReference>
<name>D0LW57_HALO1</name>
<dbReference type="InterPro" id="IPR000719">
    <property type="entry name" value="Prot_kinase_dom"/>
</dbReference>
<evidence type="ECO:0000256" key="4">
    <source>
        <dbReference type="ARBA" id="ARBA00022840"/>
    </source>
</evidence>
<dbReference type="CDD" id="cd14014">
    <property type="entry name" value="STKc_PknB_like"/>
    <property type="match status" value="1"/>
</dbReference>
<dbReference type="eggNOG" id="COG2909">
    <property type="taxonomic scope" value="Bacteria"/>
</dbReference>
<dbReference type="PANTHER" id="PTHR43289:SF34">
    <property type="entry name" value="SERINE_THREONINE-PROTEIN KINASE YBDM-RELATED"/>
    <property type="match status" value="1"/>
</dbReference>
<evidence type="ECO:0000256" key="6">
    <source>
        <dbReference type="PROSITE-ProRule" id="PRU10141"/>
    </source>
</evidence>
<reference evidence="9 10" key="1">
    <citation type="journal article" date="2010" name="Stand. Genomic Sci.">
        <title>Complete genome sequence of Haliangium ochraceum type strain (SMP-2).</title>
        <authorList>
            <consortium name="US DOE Joint Genome Institute (JGI-PGF)"/>
            <person name="Ivanova N."/>
            <person name="Daum C."/>
            <person name="Lang E."/>
            <person name="Abt B."/>
            <person name="Kopitz M."/>
            <person name="Saunders E."/>
            <person name="Lapidus A."/>
            <person name="Lucas S."/>
            <person name="Glavina Del Rio T."/>
            <person name="Nolan M."/>
            <person name="Tice H."/>
            <person name="Copeland A."/>
            <person name="Cheng J.F."/>
            <person name="Chen F."/>
            <person name="Bruce D."/>
            <person name="Goodwin L."/>
            <person name="Pitluck S."/>
            <person name="Mavromatis K."/>
            <person name="Pati A."/>
            <person name="Mikhailova N."/>
            <person name="Chen A."/>
            <person name="Palaniappan K."/>
            <person name="Land M."/>
            <person name="Hauser L."/>
            <person name="Chang Y.J."/>
            <person name="Jeffries C.D."/>
            <person name="Detter J.C."/>
            <person name="Brettin T."/>
            <person name="Rohde M."/>
            <person name="Goker M."/>
            <person name="Bristow J."/>
            <person name="Markowitz V."/>
            <person name="Eisen J.A."/>
            <person name="Hugenholtz P."/>
            <person name="Kyrpides N.C."/>
            <person name="Klenk H.P."/>
        </authorList>
    </citation>
    <scope>NUCLEOTIDE SEQUENCE [LARGE SCALE GENOMIC DNA]</scope>
    <source>
        <strain evidence="10">DSM 14365 / CIP 107738 / JCM 11303 / AJ 13395 / SMP-2</strain>
    </source>
</reference>
<dbReference type="SMART" id="SM00028">
    <property type="entry name" value="TPR"/>
    <property type="match status" value="7"/>
</dbReference>
<dbReference type="InterPro" id="IPR017441">
    <property type="entry name" value="Protein_kinase_ATP_BS"/>
</dbReference>
<organism evidence="9 10">
    <name type="scientific">Haliangium ochraceum (strain DSM 14365 / JCM 11303 / SMP-2)</name>
    <dbReference type="NCBI Taxonomy" id="502025"/>
    <lineage>
        <taxon>Bacteria</taxon>
        <taxon>Pseudomonadati</taxon>
        <taxon>Myxococcota</taxon>
        <taxon>Polyangia</taxon>
        <taxon>Haliangiales</taxon>
        <taxon>Kofleriaceae</taxon>
        <taxon>Haliangium</taxon>
    </lineage>
</organism>
<evidence type="ECO:0000313" key="10">
    <source>
        <dbReference type="Proteomes" id="UP000001880"/>
    </source>
</evidence>
<evidence type="ECO:0000259" key="8">
    <source>
        <dbReference type="PROSITE" id="PS50011"/>
    </source>
</evidence>
<dbReference type="PANTHER" id="PTHR43289">
    <property type="entry name" value="MITOGEN-ACTIVATED PROTEIN KINASE KINASE KINASE 20-RELATED"/>
    <property type="match status" value="1"/>
</dbReference>
<dbReference type="InterPro" id="IPR027417">
    <property type="entry name" value="P-loop_NTPase"/>
</dbReference>
<evidence type="ECO:0000256" key="3">
    <source>
        <dbReference type="ARBA" id="ARBA00022777"/>
    </source>
</evidence>
<dbReference type="PROSITE" id="PS00107">
    <property type="entry name" value="PROTEIN_KINASE_ATP"/>
    <property type="match status" value="1"/>
</dbReference>
<dbReference type="Gene3D" id="3.30.200.20">
    <property type="entry name" value="Phosphorylase Kinase, domain 1"/>
    <property type="match status" value="1"/>
</dbReference>
<dbReference type="SUPFAM" id="SSF52540">
    <property type="entry name" value="P-loop containing nucleoside triphosphate hydrolases"/>
    <property type="match status" value="1"/>
</dbReference>
<evidence type="ECO:0000256" key="2">
    <source>
        <dbReference type="ARBA" id="ARBA00022741"/>
    </source>
</evidence>
<dbReference type="Proteomes" id="UP000001880">
    <property type="component" value="Chromosome"/>
</dbReference>
<evidence type="ECO:0000313" key="9">
    <source>
        <dbReference type="EMBL" id="ACY15989.1"/>
    </source>
</evidence>
<proteinExistence type="predicted"/>
<feature type="domain" description="Protein kinase" evidence="8">
    <location>
        <begin position="48"/>
        <end position="317"/>
    </location>
</feature>
<dbReference type="STRING" id="502025.Hoch_3487"/>
<keyword evidence="2 6" id="KW-0547">Nucleotide-binding</keyword>
<dbReference type="InterPro" id="IPR011009">
    <property type="entry name" value="Kinase-like_dom_sf"/>
</dbReference>
<feature type="region of interest" description="Disordered" evidence="7">
    <location>
        <begin position="310"/>
        <end position="335"/>
    </location>
</feature>
<keyword evidence="10" id="KW-1185">Reference proteome</keyword>
<dbReference type="EMBL" id="CP001804">
    <property type="protein sequence ID" value="ACY15989.1"/>
    <property type="molecule type" value="Genomic_DNA"/>
</dbReference>
<dbReference type="PROSITE" id="PS50011">
    <property type="entry name" value="PROTEIN_KINASE_DOM"/>
    <property type="match status" value="1"/>
</dbReference>
<keyword evidence="5" id="KW-0802">TPR repeat</keyword>
<dbReference type="SUPFAM" id="SSF56112">
    <property type="entry name" value="Protein kinase-like (PK-like)"/>
    <property type="match status" value="1"/>
</dbReference>
<protein>
    <submittedName>
        <fullName evidence="9">Serine/threonine protein kinase</fullName>
    </submittedName>
</protein>
<dbReference type="InterPro" id="IPR019734">
    <property type="entry name" value="TPR_rpt"/>
</dbReference>
<feature type="repeat" description="TPR" evidence="5">
    <location>
        <begin position="1174"/>
        <end position="1207"/>
    </location>
</feature>
<keyword evidence="4 6" id="KW-0067">ATP-binding</keyword>
<dbReference type="PROSITE" id="PS50005">
    <property type="entry name" value="TPR"/>
    <property type="match status" value="1"/>
</dbReference>
<dbReference type="SUPFAM" id="SSF48452">
    <property type="entry name" value="TPR-like"/>
    <property type="match status" value="2"/>
</dbReference>
<keyword evidence="9" id="KW-0723">Serine/threonine-protein kinase</keyword>
<sequence>MTRRCLSCGRRWVGASPSCGHPQEEIAHTVENRGSSAEAAPAFELPGYRIGGVLGRGGFGTVLAAVRLRDKAQAAIKVFHRLSEESAIRVRAEAAALEAVGPPSVPGLYDAGVLDDGTPYLVLERVSMPPLAIKMAEWSGPAPGESFVTMADAILEALAGIHQAGIIHRDLKPENIVVSEAPLKACILDLGTAKGAAVSAALDGTNTVTGIALGTPDYMAPEQCMGLPEFDHRIDIYAAGVVLYEMLTGRPPFFGGAAEVREAHVARRPQPPSRVAGVTTSFDELILRCLAKAPSQRWRDVAELRKALRHAARNPQFRPRPPAGEGGAAGAGAARSTDSERVAVGLLFFETALDTGAIKRAIEELGGQLMQVRGSRCVAIFRSESSGNPVQRAYDSARALLEQQIAVRALVERDRVRVRKRADGSERLFSTAASRQDRFPQPSDPASVLLTAAAAEAISDIETEFVRDGIYTAAPASGDERSHDSGVGEAVGGLLIGRKEPFQQLIASAERATRNRVPTIVTVLGEVGYGKSFLASAVAGELRSSTRPPLLIHLRAREPFGSGSYESLRALLRAALHGAGALEEGDDAVPEDHGRSLLLRHLGEELGAEVWPAAALALGWLPGDAAEVRRIGAAPAALRSAATRAVGEALRQLAAREPTCCILDDAHFADDATLDALEYATLGELALPLWVCAVARPSFERARPGWGKRAAATRSVRLAPLDRDSARALCRMLLQPAENISEATLARIVQKTQGSPLLLVELARGFHRHGLIRQHGRGDAYYLATDEIDRLPDLPRVEWLAERELAALPPELAAHARLLAHLGAEFSIDELSGVMAELETDGLGEIFPLDPVMGVERLREHGLMMRHRDGRVGFRHQLIREHVVQTTPAGLGMQIHAACLRFYERVATLPDARRLPRLAHHAAESGLSERAAELYLQLAELAAHRHAYLDAESMYSRALAQRSAEAGREPRMAAFTGRGAMRYRLSRFEDALADFGRARAIASERGDQAAEASLVLDMATVYDWTQDFRKAKSLVDEAERLAPSERTPLLDARLHMGQGRAHLRFRHWDESSRLLERAIELSEPLGDAGYENLVISLLMLGFVAVTRRNLDHAAEIFARVIALCEERGDVFHLAVALNNRRELWLCKLDAEWTKKDLLRCRQIGRELGHSEVEYASEYNLAELHYFTGDLEGAWPHLRRAVEIEPANSTKPLSLLLQARLLAYADRRMAARNVLEGIRDSQNRARTMGDMDALFLESEEVLFQMAELATRETMSPEWDALRMRAEEISQIEELVEVVEMMALVAQRRGRFAQGKKLLREALALCAQAPHLIELRLRRQLEG</sequence>
<gene>
    <name evidence="9" type="ordered locus">Hoch_3487</name>
</gene>
<dbReference type="InterPro" id="IPR008271">
    <property type="entry name" value="Ser/Thr_kinase_AS"/>
</dbReference>
<keyword evidence="3 9" id="KW-0418">Kinase</keyword>
<keyword evidence="1" id="KW-0808">Transferase</keyword>
<dbReference type="GO" id="GO:0004674">
    <property type="term" value="F:protein serine/threonine kinase activity"/>
    <property type="evidence" value="ECO:0007669"/>
    <property type="project" value="UniProtKB-KW"/>
</dbReference>
<dbReference type="OrthoDB" id="5477268at2"/>
<dbReference type="InterPro" id="IPR041664">
    <property type="entry name" value="AAA_16"/>
</dbReference>
<dbReference type="Pfam" id="PF00069">
    <property type="entry name" value="Pkinase"/>
    <property type="match status" value="1"/>
</dbReference>
<dbReference type="HOGENOM" id="CLU_006681_0_0_7"/>
<dbReference type="Gene3D" id="1.10.510.10">
    <property type="entry name" value="Transferase(Phosphotransferase) domain 1"/>
    <property type="match status" value="1"/>
</dbReference>
<dbReference type="Gene3D" id="1.25.40.10">
    <property type="entry name" value="Tetratricopeptide repeat domain"/>
    <property type="match status" value="2"/>
</dbReference>